<evidence type="ECO:0000256" key="9">
    <source>
        <dbReference type="ARBA" id="ARBA00048532"/>
    </source>
</evidence>
<dbReference type="SUPFAM" id="SSF51905">
    <property type="entry name" value="FAD/NAD(P)-binding domain"/>
    <property type="match status" value="1"/>
</dbReference>
<dbReference type="InterPro" id="IPR002937">
    <property type="entry name" value="Amino_oxidase"/>
</dbReference>
<dbReference type="GO" id="GO:0016117">
    <property type="term" value="P:carotenoid biosynthetic process"/>
    <property type="evidence" value="ECO:0007669"/>
    <property type="project" value="UniProtKB-KW"/>
</dbReference>
<reference evidence="12 13" key="1">
    <citation type="submission" date="2020-01" db="EMBL/GenBank/DDBJ databases">
        <authorList>
            <person name="Gulvik C.A."/>
            <person name="Batra D.G."/>
        </authorList>
    </citation>
    <scope>NUCLEOTIDE SEQUENCE [LARGE SCALE GENOMIC DNA]</scope>
    <source>
        <strain evidence="12 13">W9323</strain>
    </source>
</reference>
<comment type="pathway">
    <text evidence="4">Carotenoid biosynthesis; staphyloxanthin biosynthesis; staphyloxanthin from farnesyl diphosphate: step 3/5.</text>
</comment>
<dbReference type="KEGG" id="kpul:GXN76_05120"/>
<dbReference type="Gene3D" id="3.50.50.60">
    <property type="entry name" value="FAD/NAD(P)-binding domain"/>
    <property type="match status" value="2"/>
</dbReference>
<keyword evidence="2 10" id="KW-0125">Carotenoid biosynthesis</keyword>
<comment type="similarity">
    <text evidence="5">Belongs to the carotenoid/retinoid oxidoreductase family. CrtP subfamily.</text>
</comment>
<evidence type="ECO:0000256" key="7">
    <source>
        <dbReference type="ARBA" id="ARBA00041900"/>
    </source>
</evidence>
<dbReference type="InterPro" id="IPR014105">
    <property type="entry name" value="Carotenoid/retinoid_OxRdtase"/>
</dbReference>
<keyword evidence="13" id="KW-1185">Reference proteome</keyword>
<accession>A0A7D4CV26</accession>
<dbReference type="EMBL" id="CP048104">
    <property type="protein sequence ID" value="QKG83917.1"/>
    <property type="molecule type" value="Genomic_DNA"/>
</dbReference>
<dbReference type="Proteomes" id="UP000503088">
    <property type="component" value="Chromosome"/>
</dbReference>
<dbReference type="RefSeq" id="WP_173221114.1">
    <property type="nucleotide sequence ID" value="NZ_CP048104.1"/>
</dbReference>
<protein>
    <recommendedName>
        <fullName evidence="6">4,4'-diaponeurosporene oxygenase</fullName>
    </recommendedName>
    <alternativeName>
        <fullName evidence="7">4,4'-diaponeurosporene oxidase</fullName>
    </alternativeName>
    <alternativeName>
        <fullName evidence="8">Carotenoid oxidase</fullName>
    </alternativeName>
</protein>
<feature type="domain" description="Amine oxidase" evidence="11">
    <location>
        <begin position="12"/>
        <end position="491"/>
    </location>
</feature>
<dbReference type="GO" id="GO:0016491">
    <property type="term" value="F:oxidoreductase activity"/>
    <property type="evidence" value="ECO:0007669"/>
    <property type="project" value="UniProtKB-KW"/>
</dbReference>
<comment type="cofactor">
    <cofactor evidence="1">
        <name>FAD</name>
        <dbReference type="ChEBI" id="CHEBI:57692"/>
    </cofactor>
</comment>
<evidence type="ECO:0000259" key="11">
    <source>
        <dbReference type="Pfam" id="PF01593"/>
    </source>
</evidence>
<organism evidence="12 13">
    <name type="scientific">Kroppenstedtia pulmonis</name>
    <dbReference type="NCBI Taxonomy" id="1380685"/>
    <lineage>
        <taxon>Bacteria</taxon>
        <taxon>Bacillati</taxon>
        <taxon>Bacillota</taxon>
        <taxon>Bacilli</taxon>
        <taxon>Bacillales</taxon>
        <taxon>Thermoactinomycetaceae</taxon>
        <taxon>Kroppenstedtia</taxon>
    </lineage>
</organism>
<evidence type="ECO:0000256" key="2">
    <source>
        <dbReference type="ARBA" id="ARBA00022746"/>
    </source>
</evidence>
<evidence type="ECO:0000256" key="5">
    <source>
        <dbReference type="ARBA" id="ARBA00038194"/>
    </source>
</evidence>
<proteinExistence type="inferred from homology"/>
<dbReference type="PANTHER" id="PTHR43734:SF7">
    <property type="entry name" value="4,4'-DIAPONEUROSPORENE OXYGENASE"/>
    <property type="match status" value="1"/>
</dbReference>
<evidence type="ECO:0000313" key="12">
    <source>
        <dbReference type="EMBL" id="QKG83917.1"/>
    </source>
</evidence>
<dbReference type="Pfam" id="PF01593">
    <property type="entry name" value="Amino_oxidase"/>
    <property type="match status" value="1"/>
</dbReference>
<evidence type="ECO:0000256" key="4">
    <source>
        <dbReference type="ARBA" id="ARBA00037901"/>
    </source>
</evidence>
<gene>
    <name evidence="12" type="primary">crtI</name>
    <name evidence="12" type="ORF">GXN76_05120</name>
</gene>
<dbReference type="InterPro" id="IPR036188">
    <property type="entry name" value="FAD/NAD-bd_sf"/>
</dbReference>
<evidence type="ECO:0000256" key="6">
    <source>
        <dbReference type="ARBA" id="ARBA00039159"/>
    </source>
</evidence>
<keyword evidence="3 10" id="KW-0560">Oxidoreductase</keyword>
<evidence type="ECO:0000313" key="13">
    <source>
        <dbReference type="Proteomes" id="UP000503088"/>
    </source>
</evidence>
<name>A0A7D4CV26_9BACL</name>
<evidence type="ECO:0000256" key="3">
    <source>
        <dbReference type="ARBA" id="ARBA00023002"/>
    </source>
</evidence>
<comment type="catalytic activity">
    <reaction evidence="9">
        <text>all-trans-4,4'-diaponeurosporene + 2 AH2 + 2 O2 = 4,4'-diaponeurosporenal + 2 A + 3 H2O</text>
        <dbReference type="Rhea" id="RHEA:56104"/>
        <dbReference type="ChEBI" id="CHEBI:13193"/>
        <dbReference type="ChEBI" id="CHEBI:15377"/>
        <dbReference type="ChEBI" id="CHEBI:15379"/>
        <dbReference type="ChEBI" id="CHEBI:17499"/>
        <dbReference type="ChEBI" id="CHEBI:62743"/>
        <dbReference type="ChEBI" id="CHEBI:79065"/>
    </reaction>
</comment>
<dbReference type="NCBIfam" id="TIGR02734">
    <property type="entry name" value="crtI_fam"/>
    <property type="match status" value="1"/>
</dbReference>
<evidence type="ECO:0000256" key="8">
    <source>
        <dbReference type="ARBA" id="ARBA00042619"/>
    </source>
</evidence>
<dbReference type="AlphaFoldDB" id="A0A7D4CV26"/>
<evidence type="ECO:0000256" key="1">
    <source>
        <dbReference type="ARBA" id="ARBA00001974"/>
    </source>
</evidence>
<evidence type="ECO:0000256" key="10">
    <source>
        <dbReference type="RuleBase" id="RU362075"/>
    </source>
</evidence>
<dbReference type="PANTHER" id="PTHR43734">
    <property type="entry name" value="PHYTOENE DESATURASE"/>
    <property type="match status" value="1"/>
</dbReference>
<sequence length="502" mass="56093">MEKKVIVIGGGLGGLSAAVCLAVEGYSVTVYEQGSQVGGKLNKQTGKGYSFDTGPSDLTMPWVLEQLFTRAGKKMDDYFSLIRIKPQWKAFFSDETTLELTSDLPFLFQQMKEQFDTEATALLQYLQHCSKMYELTQKSYYKKSLAGSEEMRKMHSMKEWMSLSSMKSVHQKTSQYIQSPHLKQLFDYLSISIGSSPHQAPVFLSLMTHSLLGMGSFYAQGGMYTIAEGIERLLQELQVKVHTNMKVSAIQYDNQERVKGILLQDGTIVPADIVICNRDPVTAYHSLLSNHSKVESAIRDLNKYPPGLSGMVLLLGVKGTYDHLQHRNIFFSANPQEEYEQLFKEGKPATDPTISVHLSCKSDPGQAPKKKSNMVVLTHVPPLKPGESWEPYRRQYRDRIIEKLEQRGITNLEKNIEIETQFIPDDFHHLYGANGGSLYGVAADRKKNNGFKIPCRSTLLQNLYFVGGSIHPGGSIPMASLSGQLAADLIIKDHAIIPVPTA</sequence>